<dbReference type="Pfam" id="PF13968">
    <property type="entry name" value="DUF4220"/>
    <property type="match status" value="1"/>
</dbReference>
<organism evidence="2 3">
    <name type="scientific">Dipteronia sinensis</name>
    <dbReference type="NCBI Taxonomy" id="43782"/>
    <lineage>
        <taxon>Eukaryota</taxon>
        <taxon>Viridiplantae</taxon>
        <taxon>Streptophyta</taxon>
        <taxon>Embryophyta</taxon>
        <taxon>Tracheophyta</taxon>
        <taxon>Spermatophyta</taxon>
        <taxon>Magnoliopsida</taxon>
        <taxon>eudicotyledons</taxon>
        <taxon>Gunneridae</taxon>
        <taxon>Pentapetalae</taxon>
        <taxon>rosids</taxon>
        <taxon>malvids</taxon>
        <taxon>Sapindales</taxon>
        <taxon>Sapindaceae</taxon>
        <taxon>Hippocastanoideae</taxon>
        <taxon>Acereae</taxon>
        <taxon>Dipteronia</taxon>
    </lineage>
</organism>
<comment type="caution">
    <text evidence="2">The sequence shown here is derived from an EMBL/GenBank/DDBJ whole genome shotgun (WGS) entry which is preliminary data.</text>
</comment>
<accession>A0AAE0E023</accession>
<dbReference type="Proteomes" id="UP001281410">
    <property type="component" value="Unassembled WGS sequence"/>
</dbReference>
<evidence type="ECO:0000313" key="2">
    <source>
        <dbReference type="EMBL" id="KAK3199151.1"/>
    </source>
</evidence>
<evidence type="ECO:0000259" key="1">
    <source>
        <dbReference type="Pfam" id="PF13968"/>
    </source>
</evidence>
<feature type="domain" description="DUF4220" evidence="1">
    <location>
        <begin position="13"/>
        <end position="147"/>
    </location>
</feature>
<dbReference type="AlphaFoldDB" id="A0AAE0E023"/>
<dbReference type="PANTHER" id="PTHR31325">
    <property type="entry name" value="OS01G0798800 PROTEIN-RELATED"/>
    <property type="match status" value="1"/>
</dbReference>
<sequence>MLCISPAWINSGDSMLKEPDPGPNYAKLMDDIASKKEVNLPTTLITIEEQSGKKSNTRRSLIGERDGLHLGDLQVVHYAYHFFDIFKGTIVDLIFSFHERNESRDFFINLSPEDAFRVIEVELKFIYDALYSKDTHICEVLSNAFPISMVVWTCLRTQLDKIVPQGTSSPLPPSQKLCHWEIHSRYLSHEPLTKPLWILEKKDYRDKLLPFVIGVTFDESLLLWHIATELLYQTEEDATHEDGNSNYDYLREFSKILSDYMLYLLVVQRTMISVEAGTWKIRFRDTCAKAKRLFRSKNLGANEEKEACEEILGVNAYVEPVKVKGDRSKSVLFDASMLVCWLKF</sequence>
<dbReference type="InterPro" id="IPR025315">
    <property type="entry name" value="DUF4220"/>
</dbReference>
<protein>
    <recommendedName>
        <fullName evidence="1">DUF4220 domain-containing protein</fullName>
    </recommendedName>
</protein>
<gene>
    <name evidence="2" type="ORF">Dsin_022566</name>
</gene>
<evidence type="ECO:0000313" key="3">
    <source>
        <dbReference type="Proteomes" id="UP001281410"/>
    </source>
</evidence>
<keyword evidence="3" id="KW-1185">Reference proteome</keyword>
<reference evidence="2" key="1">
    <citation type="journal article" date="2023" name="Plant J.">
        <title>Genome sequences and population genomics provide insights into the demographic history, inbreeding, and mutation load of two 'living fossil' tree species of Dipteronia.</title>
        <authorList>
            <person name="Feng Y."/>
            <person name="Comes H.P."/>
            <person name="Chen J."/>
            <person name="Zhu S."/>
            <person name="Lu R."/>
            <person name="Zhang X."/>
            <person name="Li P."/>
            <person name="Qiu J."/>
            <person name="Olsen K.M."/>
            <person name="Qiu Y."/>
        </authorList>
    </citation>
    <scope>NUCLEOTIDE SEQUENCE</scope>
    <source>
        <strain evidence="2">NBL</strain>
    </source>
</reference>
<dbReference type="EMBL" id="JANJYJ010000007">
    <property type="protein sequence ID" value="KAK3199151.1"/>
    <property type="molecule type" value="Genomic_DNA"/>
</dbReference>
<name>A0AAE0E023_9ROSI</name>
<proteinExistence type="predicted"/>